<keyword evidence="2" id="KW-1185">Reference proteome</keyword>
<dbReference type="Proteomes" id="UP001062443">
    <property type="component" value="Unassembled WGS sequence"/>
</dbReference>
<dbReference type="EMBL" id="BAQB01000001">
    <property type="protein sequence ID" value="GBR43317.1"/>
    <property type="molecule type" value="Genomic_DNA"/>
</dbReference>
<evidence type="ECO:0000313" key="2">
    <source>
        <dbReference type="Proteomes" id="UP001062443"/>
    </source>
</evidence>
<name>A0ABQ0QFX6_9PROT</name>
<comment type="caution">
    <text evidence="1">The sequence shown here is derived from an EMBL/GenBank/DDBJ whole genome shotgun (WGS) entry which is preliminary data.</text>
</comment>
<reference evidence="1" key="1">
    <citation type="submission" date="2013-04" db="EMBL/GenBank/DDBJ databases">
        <title>The genome sequencing project of 58 acetic acid bacteria.</title>
        <authorList>
            <person name="Okamoto-Kainuma A."/>
            <person name="Ishikawa M."/>
            <person name="Umino S."/>
            <person name="Koizumi Y."/>
            <person name="Shiwa Y."/>
            <person name="Yoshikawa H."/>
            <person name="Matsutani M."/>
            <person name="Matsushita K."/>
        </authorList>
    </citation>
    <scope>NUCLEOTIDE SEQUENCE</scope>
    <source>
        <strain evidence="1">NBRC 106556</strain>
    </source>
</reference>
<protein>
    <recommendedName>
        <fullName evidence="3">Transposase</fullName>
    </recommendedName>
</protein>
<evidence type="ECO:0000313" key="1">
    <source>
        <dbReference type="EMBL" id="GBR43317.1"/>
    </source>
</evidence>
<sequence length="57" mass="6318">MGNALCHITKAFNGPSLLRAMCGSAGYEYGVRFWDVWALFCQPTGDLPGEWCDMCRA</sequence>
<gene>
    <name evidence="1" type="ORF">AA106556_0049</name>
</gene>
<organism evidence="1 2">
    <name type="scientific">Neokomagataea tanensis NBRC 106556</name>
    <dbReference type="NCBI Taxonomy" id="1223519"/>
    <lineage>
        <taxon>Bacteria</taxon>
        <taxon>Pseudomonadati</taxon>
        <taxon>Pseudomonadota</taxon>
        <taxon>Alphaproteobacteria</taxon>
        <taxon>Acetobacterales</taxon>
        <taxon>Acetobacteraceae</taxon>
        <taxon>Neokomagataea</taxon>
    </lineage>
</organism>
<evidence type="ECO:0008006" key="3">
    <source>
        <dbReference type="Google" id="ProtNLM"/>
    </source>
</evidence>
<proteinExistence type="predicted"/>
<accession>A0ABQ0QFX6</accession>